<name>A0A8T2I9W0_9PIPI</name>
<reference evidence="2" key="1">
    <citation type="thesis" date="2020" institute="ProQuest LLC" country="789 East Eisenhower Parkway, Ann Arbor, MI, USA">
        <title>Comparative Genomics and Chromosome Evolution.</title>
        <authorList>
            <person name="Mudd A.B."/>
        </authorList>
    </citation>
    <scope>NUCLEOTIDE SEQUENCE</scope>
    <source>
        <strain evidence="2">Female2</strain>
        <tissue evidence="2">Blood</tissue>
    </source>
</reference>
<gene>
    <name evidence="2" type="ORF">GDO86_018886</name>
</gene>
<proteinExistence type="predicted"/>
<feature type="region of interest" description="Disordered" evidence="1">
    <location>
        <begin position="52"/>
        <end position="76"/>
    </location>
</feature>
<organism evidence="2 3">
    <name type="scientific">Hymenochirus boettgeri</name>
    <name type="common">Congo dwarf clawed frog</name>
    <dbReference type="NCBI Taxonomy" id="247094"/>
    <lineage>
        <taxon>Eukaryota</taxon>
        <taxon>Metazoa</taxon>
        <taxon>Chordata</taxon>
        <taxon>Craniata</taxon>
        <taxon>Vertebrata</taxon>
        <taxon>Euteleostomi</taxon>
        <taxon>Amphibia</taxon>
        <taxon>Batrachia</taxon>
        <taxon>Anura</taxon>
        <taxon>Pipoidea</taxon>
        <taxon>Pipidae</taxon>
        <taxon>Pipinae</taxon>
        <taxon>Hymenochirus</taxon>
    </lineage>
</organism>
<comment type="caution">
    <text evidence="2">The sequence shown here is derived from an EMBL/GenBank/DDBJ whole genome shotgun (WGS) entry which is preliminary data.</text>
</comment>
<feature type="compositionally biased region" description="Basic and acidic residues" evidence="1">
    <location>
        <begin position="57"/>
        <end position="76"/>
    </location>
</feature>
<evidence type="ECO:0000313" key="2">
    <source>
        <dbReference type="EMBL" id="KAG8429905.1"/>
    </source>
</evidence>
<dbReference type="EMBL" id="JAACNH010002084">
    <property type="protein sequence ID" value="KAG8429905.1"/>
    <property type="molecule type" value="Genomic_DNA"/>
</dbReference>
<dbReference type="AlphaFoldDB" id="A0A8T2I9W0"/>
<accession>A0A8T2I9W0</accession>
<dbReference type="Proteomes" id="UP000812440">
    <property type="component" value="Unassembled WGS sequence"/>
</dbReference>
<sequence length="104" mass="11981">MDLGYHIHNSEVLFRITKNEEPGRHRRLLSRGTCEGSAPDIVLRINYLSDQEDLDEESVRTRNGKDNPSDFPPRIKQEEVSFHQDCEWIGDRQDEGNETVSPGT</sequence>
<evidence type="ECO:0000256" key="1">
    <source>
        <dbReference type="SAM" id="MobiDB-lite"/>
    </source>
</evidence>
<evidence type="ECO:0000313" key="3">
    <source>
        <dbReference type="Proteomes" id="UP000812440"/>
    </source>
</evidence>
<protein>
    <submittedName>
        <fullName evidence="2">Uncharacterized protein</fullName>
    </submittedName>
</protein>
<keyword evidence="3" id="KW-1185">Reference proteome</keyword>